<reference evidence="2 3" key="1">
    <citation type="submission" date="2020-02" db="EMBL/GenBank/DDBJ databases">
        <title>Draft genome sequence of Haematococcus lacustris strain NIES-144.</title>
        <authorList>
            <person name="Morimoto D."/>
            <person name="Nakagawa S."/>
            <person name="Yoshida T."/>
            <person name="Sawayama S."/>
        </authorList>
    </citation>
    <scope>NUCLEOTIDE SEQUENCE [LARGE SCALE GENOMIC DNA]</scope>
    <source>
        <strain evidence="2 3">NIES-144</strain>
    </source>
</reference>
<keyword evidence="1" id="KW-1133">Transmembrane helix</keyword>
<accession>A0A699YH92</accession>
<keyword evidence="1" id="KW-0812">Transmembrane</keyword>
<evidence type="ECO:0000313" key="2">
    <source>
        <dbReference type="EMBL" id="GFH09570.1"/>
    </source>
</evidence>
<comment type="caution">
    <text evidence="2">The sequence shown here is derived from an EMBL/GenBank/DDBJ whole genome shotgun (WGS) entry which is preliminary data.</text>
</comment>
<proteinExistence type="predicted"/>
<feature type="transmembrane region" description="Helical" evidence="1">
    <location>
        <begin position="57"/>
        <end position="78"/>
    </location>
</feature>
<protein>
    <submittedName>
        <fullName evidence="2">Uncharacterized protein</fullName>
    </submittedName>
</protein>
<organism evidence="2 3">
    <name type="scientific">Haematococcus lacustris</name>
    <name type="common">Green alga</name>
    <name type="synonym">Haematococcus pluvialis</name>
    <dbReference type="NCBI Taxonomy" id="44745"/>
    <lineage>
        <taxon>Eukaryota</taxon>
        <taxon>Viridiplantae</taxon>
        <taxon>Chlorophyta</taxon>
        <taxon>core chlorophytes</taxon>
        <taxon>Chlorophyceae</taxon>
        <taxon>CS clade</taxon>
        <taxon>Chlamydomonadales</taxon>
        <taxon>Haematococcaceae</taxon>
        <taxon>Haematococcus</taxon>
    </lineage>
</organism>
<name>A0A699YH92_HAELA</name>
<keyword evidence="1" id="KW-0472">Membrane</keyword>
<dbReference type="EMBL" id="BLLF01000245">
    <property type="protein sequence ID" value="GFH09570.1"/>
    <property type="molecule type" value="Genomic_DNA"/>
</dbReference>
<evidence type="ECO:0000256" key="1">
    <source>
        <dbReference type="SAM" id="Phobius"/>
    </source>
</evidence>
<sequence>MDQVGGHVIDTVVEDLLRFITRVMISGDRSSLLLAGVTAGGLLLLAPLALITRTSLALSAGFAVLLWGVIKVPGGAVLRGCKKTKRKLQALFQQRAKVHSQLRVIAFLCCVYF</sequence>
<keyword evidence="3" id="KW-1185">Reference proteome</keyword>
<gene>
    <name evidence="2" type="ORF">HaLaN_04742</name>
</gene>
<dbReference type="Proteomes" id="UP000485058">
    <property type="component" value="Unassembled WGS sequence"/>
</dbReference>
<evidence type="ECO:0000313" key="3">
    <source>
        <dbReference type="Proteomes" id="UP000485058"/>
    </source>
</evidence>
<feature type="transmembrane region" description="Helical" evidence="1">
    <location>
        <begin position="32"/>
        <end position="51"/>
    </location>
</feature>
<dbReference type="AlphaFoldDB" id="A0A699YH92"/>